<evidence type="ECO:0000256" key="1">
    <source>
        <dbReference type="SAM" id="Phobius"/>
    </source>
</evidence>
<gene>
    <name evidence="2" type="ORF">ADS79_16620</name>
</gene>
<name>A0A0K9YP91_9BACL</name>
<reference evidence="3" key="1">
    <citation type="submission" date="2015-07" db="EMBL/GenBank/DDBJ databases">
        <title>Genome sequencing project for genomic taxonomy and phylogenomics of Bacillus-like bacteria.</title>
        <authorList>
            <person name="Liu B."/>
            <person name="Wang J."/>
            <person name="Zhu Y."/>
            <person name="Liu G."/>
            <person name="Chen Q."/>
            <person name="Chen Z."/>
            <person name="Lan J."/>
            <person name="Che J."/>
            <person name="Ge C."/>
            <person name="Shi H."/>
            <person name="Pan Z."/>
            <person name="Liu X."/>
        </authorList>
    </citation>
    <scope>NUCLEOTIDE SEQUENCE [LARGE SCALE GENOMIC DNA]</scope>
    <source>
        <strain evidence="3">DSM 9887</strain>
    </source>
</reference>
<keyword evidence="1" id="KW-0812">Transmembrane</keyword>
<dbReference type="AlphaFoldDB" id="A0A0K9YP91"/>
<sequence length="128" mass="14419">MFIVYFILNALMQYELVLVERAKETFNSFPSNLYSSLYPTLIGLLFALPKFVQVIKAEGRWNFDWIRIVAVGIPTLFGATVILIYFSPLGTYFPSISILSVGTKFSTICGIVLGYLILSCFQKSNIDP</sequence>
<proteinExistence type="predicted"/>
<dbReference type="OrthoDB" id="1798014at2"/>
<comment type="caution">
    <text evidence="2">The sequence shown here is derived from an EMBL/GenBank/DDBJ whole genome shotgun (WGS) entry which is preliminary data.</text>
</comment>
<dbReference type="Proteomes" id="UP000036834">
    <property type="component" value="Unassembled WGS sequence"/>
</dbReference>
<feature type="transmembrane region" description="Helical" evidence="1">
    <location>
        <begin position="64"/>
        <end position="86"/>
    </location>
</feature>
<feature type="transmembrane region" description="Helical" evidence="1">
    <location>
        <begin position="92"/>
        <end position="118"/>
    </location>
</feature>
<evidence type="ECO:0000313" key="2">
    <source>
        <dbReference type="EMBL" id="KNB70538.1"/>
    </source>
</evidence>
<evidence type="ECO:0000313" key="3">
    <source>
        <dbReference type="Proteomes" id="UP000036834"/>
    </source>
</evidence>
<keyword evidence="1" id="KW-1133">Transmembrane helix</keyword>
<keyword evidence="1" id="KW-0472">Membrane</keyword>
<dbReference type="EMBL" id="LGIQ01000009">
    <property type="protein sequence ID" value="KNB70538.1"/>
    <property type="molecule type" value="Genomic_DNA"/>
</dbReference>
<protein>
    <submittedName>
        <fullName evidence="2">Uncharacterized protein</fullName>
    </submittedName>
</protein>
<dbReference type="PATRIC" id="fig|54915.3.peg.2377"/>
<accession>A0A0K9YP91</accession>
<feature type="transmembrane region" description="Helical" evidence="1">
    <location>
        <begin position="33"/>
        <end position="52"/>
    </location>
</feature>
<organism evidence="2 3">
    <name type="scientific">Brevibacillus reuszeri</name>
    <dbReference type="NCBI Taxonomy" id="54915"/>
    <lineage>
        <taxon>Bacteria</taxon>
        <taxon>Bacillati</taxon>
        <taxon>Bacillota</taxon>
        <taxon>Bacilli</taxon>
        <taxon>Bacillales</taxon>
        <taxon>Paenibacillaceae</taxon>
        <taxon>Brevibacillus</taxon>
    </lineage>
</organism>